<proteinExistence type="predicted"/>
<accession>A0A811GGW2</accession>
<dbReference type="AlphaFoldDB" id="A0A811GGW2"/>
<name>A0A811GGW2_9GAMM</name>
<evidence type="ECO:0000256" key="4">
    <source>
        <dbReference type="PROSITE-ProRule" id="PRU00335"/>
    </source>
</evidence>
<evidence type="ECO:0000259" key="5">
    <source>
        <dbReference type="PROSITE" id="PS50977"/>
    </source>
</evidence>
<dbReference type="Gene3D" id="1.10.357.10">
    <property type="entry name" value="Tetracycline Repressor, domain 2"/>
    <property type="match status" value="1"/>
</dbReference>
<dbReference type="InterPro" id="IPR011075">
    <property type="entry name" value="TetR_C"/>
</dbReference>
<keyword evidence="1" id="KW-0805">Transcription regulation</keyword>
<dbReference type="EMBL" id="CADDTS010000017">
    <property type="protein sequence ID" value="CAB1211660.1"/>
    <property type="molecule type" value="Genomic_DNA"/>
</dbReference>
<protein>
    <submittedName>
        <fullName evidence="6">Putative HTH-type transcriptional regulator</fullName>
    </submittedName>
</protein>
<dbReference type="InterPro" id="IPR036271">
    <property type="entry name" value="Tet_transcr_reg_TetR-rel_C_sf"/>
</dbReference>
<dbReference type="Pfam" id="PF16859">
    <property type="entry name" value="TetR_C_11"/>
    <property type="match status" value="1"/>
</dbReference>
<dbReference type="InterPro" id="IPR001647">
    <property type="entry name" value="HTH_TetR"/>
</dbReference>
<evidence type="ECO:0000256" key="3">
    <source>
        <dbReference type="ARBA" id="ARBA00023163"/>
    </source>
</evidence>
<feature type="DNA-binding region" description="H-T-H motif" evidence="4">
    <location>
        <begin position="45"/>
        <end position="64"/>
    </location>
</feature>
<evidence type="ECO:0000313" key="7">
    <source>
        <dbReference type="Proteomes" id="UP000489961"/>
    </source>
</evidence>
<evidence type="ECO:0000313" key="6">
    <source>
        <dbReference type="EMBL" id="CAB1211660.1"/>
    </source>
</evidence>
<dbReference type="SUPFAM" id="SSF46689">
    <property type="entry name" value="Homeodomain-like"/>
    <property type="match status" value="1"/>
</dbReference>
<dbReference type="Pfam" id="PF00440">
    <property type="entry name" value="TetR_N"/>
    <property type="match status" value="1"/>
</dbReference>
<organism evidence="6 7">
    <name type="scientific">Acinetobacter bouvetii</name>
    <dbReference type="NCBI Taxonomy" id="202951"/>
    <lineage>
        <taxon>Bacteria</taxon>
        <taxon>Pseudomonadati</taxon>
        <taxon>Pseudomonadota</taxon>
        <taxon>Gammaproteobacteria</taxon>
        <taxon>Moraxellales</taxon>
        <taxon>Moraxellaceae</taxon>
        <taxon>Acinetobacter</taxon>
    </lineage>
</organism>
<dbReference type="RefSeq" id="WP_174558898.1">
    <property type="nucleotide sequence ID" value="NZ_CADDTS010000017.1"/>
</dbReference>
<evidence type="ECO:0000256" key="2">
    <source>
        <dbReference type="ARBA" id="ARBA00023125"/>
    </source>
</evidence>
<sequence>MTQVIQETEQPEVKRRTGGRSARVRAAVLEHALFELSENGYLGFSIASVAKRAQVHETTIYRRWPTREELIMDAISEFTNSNLQLVNFGSLAEDLAFNMRSIANLIQTPIGSSLIFLGFTVSTVPEFKVLMLQLWEERIRLGQHIFEHAIARGEWPEHYDQYRVFSEVVGPILTHYFLLQRPISEEMIQQRVQSILRDKDNFKIKD</sequence>
<reference evidence="6 7" key="1">
    <citation type="submission" date="2020-02" db="EMBL/GenBank/DDBJ databases">
        <authorList>
            <person name="Chaudhuri R."/>
        </authorList>
    </citation>
    <scope>NUCLEOTIDE SEQUENCE [LARGE SCALE GENOMIC DNA]</scope>
    <source>
        <strain evidence="6">SFB21</strain>
    </source>
</reference>
<dbReference type="GO" id="GO:0003677">
    <property type="term" value="F:DNA binding"/>
    <property type="evidence" value="ECO:0007669"/>
    <property type="project" value="UniProtKB-UniRule"/>
</dbReference>
<dbReference type="Gene3D" id="1.10.10.60">
    <property type="entry name" value="Homeodomain-like"/>
    <property type="match status" value="1"/>
</dbReference>
<dbReference type="Proteomes" id="UP000489961">
    <property type="component" value="Unassembled WGS sequence"/>
</dbReference>
<dbReference type="PROSITE" id="PS50977">
    <property type="entry name" value="HTH_TETR_2"/>
    <property type="match status" value="1"/>
</dbReference>
<dbReference type="SUPFAM" id="SSF48498">
    <property type="entry name" value="Tetracyclin repressor-like, C-terminal domain"/>
    <property type="match status" value="1"/>
</dbReference>
<feature type="domain" description="HTH tetR-type" evidence="5">
    <location>
        <begin position="22"/>
        <end position="82"/>
    </location>
</feature>
<gene>
    <name evidence="6" type="ORF">SFB21_0950</name>
</gene>
<comment type="caution">
    <text evidence="6">The sequence shown here is derived from an EMBL/GenBank/DDBJ whole genome shotgun (WGS) entry which is preliminary data.</text>
</comment>
<keyword evidence="3" id="KW-0804">Transcription</keyword>
<keyword evidence="2 4" id="KW-0238">DNA-binding</keyword>
<dbReference type="InterPro" id="IPR009057">
    <property type="entry name" value="Homeodomain-like_sf"/>
</dbReference>
<evidence type="ECO:0000256" key="1">
    <source>
        <dbReference type="ARBA" id="ARBA00023015"/>
    </source>
</evidence>